<sequence length="78" mass="9129">MAEQISFLKKGRARMEKKCFFCKKTYKLDRSDPQYMKISKNPQASYVCKSCNQSMQKDAQTSTGLHPDMIDSHDKFLR</sequence>
<evidence type="ECO:0000313" key="3">
    <source>
        <dbReference type="Proteomes" id="UP000450457"/>
    </source>
</evidence>
<dbReference type="EMBL" id="WMFA01000002">
    <property type="protein sequence ID" value="MYL70775.1"/>
    <property type="molecule type" value="Genomic_DNA"/>
</dbReference>
<dbReference type="Pfam" id="PF09963">
    <property type="entry name" value="DUF2197"/>
    <property type="match status" value="1"/>
</dbReference>
<gene>
    <name evidence="2" type="ORF">GLW00_07930</name>
</gene>
<dbReference type="AlphaFoldDB" id="A0A845FAX1"/>
<evidence type="ECO:0000256" key="1">
    <source>
        <dbReference type="SAM" id="MobiDB-lite"/>
    </source>
</evidence>
<reference evidence="2 3" key="1">
    <citation type="submission" date="2019-11" db="EMBL/GenBank/DDBJ databases">
        <title>Genome sequences of 17 halophilic strains isolated from different environments.</title>
        <authorList>
            <person name="Furrow R.E."/>
        </authorList>
    </citation>
    <scope>NUCLEOTIDE SEQUENCE [LARGE SCALE GENOMIC DNA]</scope>
    <source>
        <strain evidence="2 3">SL-4</strain>
    </source>
</reference>
<feature type="region of interest" description="Disordered" evidence="1">
    <location>
        <begin position="59"/>
        <end position="78"/>
    </location>
</feature>
<comment type="caution">
    <text evidence="2">The sequence shown here is derived from an EMBL/GenBank/DDBJ whole genome shotgun (WGS) entry which is preliminary data.</text>
</comment>
<organism evidence="2 3">
    <name type="scientific">Halobacillus litoralis</name>
    <dbReference type="NCBI Taxonomy" id="45668"/>
    <lineage>
        <taxon>Bacteria</taxon>
        <taxon>Bacillati</taxon>
        <taxon>Bacillota</taxon>
        <taxon>Bacilli</taxon>
        <taxon>Bacillales</taxon>
        <taxon>Bacillaceae</taxon>
        <taxon>Halobacillus</taxon>
    </lineage>
</organism>
<name>A0A845FAX1_9BACI</name>
<feature type="compositionally biased region" description="Basic and acidic residues" evidence="1">
    <location>
        <begin position="68"/>
        <end position="78"/>
    </location>
</feature>
<proteinExistence type="predicted"/>
<evidence type="ECO:0000313" key="2">
    <source>
        <dbReference type="EMBL" id="MYL70775.1"/>
    </source>
</evidence>
<dbReference type="Proteomes" id="UP000450457">
    <property type="component" value="Unassembled WGS sequence"/>
</dbReference>
<accession>A0A845FAX1</accession>
<dbReference type="InterPro" id="IPR019241">
    <property type="entry name" value="DUF2197"/>
</dbReference>
<protein>
    <submittedName>
        <fullName evidence="2">DUF2197 domain-containing protein</fullName>
    </submittedName>
</protein>